<feature type="compositionally biased region" description="Low complexity" evidence="1">
    <location>
        <begin position="74"/>
        <end position="84"/>
    </location>
</feature>
<evidence type="ECO:0000256" key="1">
    <source>
        <dbReference type="SAM" id="MobiDB-lite"/>
    </source>
</evidence>
<evidence type="ECO:0000313" key="3">
    <source>
        <dbReference type="Proteomes" id="UP000690515"/>
    </source>
</evidence>
<evidence type="ECO:0000313" key="2">
    <source>
        <dbReference type="EMBL" id="MBU2711423.1"/>
    </source>
</evidence>
<dbReference type="EMBL" id="JAGSOY010000019">
    <property type="protein sequence ID" value="MBU2711423.1"/>
    <property type="molecule type" value="Genomic_DNA"/>
</dbReference>
<accession>A0ABS5ZCD7</accession>
<dbReference type="RefSeq" id="WP_215819582.1">
    <property type="nucleotide sequence ID" value="NZ_JAGSOY010000019.1"/>
</dbReference>
<organism evidence="2 3">
    <name type="scientific">Zooshikella harenae</name>
    <dbReference type="NCBI Taxonomy" id="2827238"/>
    <lineage>
        <taxon>Bacteria</taxon>
        <taxon>Pseudomonadati</taxon>
        <taxon>Pseudomonadota</taxon>
        <taxon>Gammaproteobacteria</taxon>
        <taxon>Oceanospirillales</taxon>
        <taxon>Zooshikellaceae</taxon>
        <taxon>Zooshikella</taxon>
    </lineage>
</organism>
<protein>
    <recommendedName>
        <fullName evidence="4">DUF3300 domain-containing protein</fullName>
    </recommendedName>
</protein>
<gene>
    <name evidence="2" type="ORF">KCG35_10165</name>
</gene>
<proteinExistence type="predicted"/>
<keyword evidence="3" id="KW-1185">Reference proteome</keyword>
<feature type="compositionally biased region" description="Polar residues" evidence="1">
    <location>
        <begin position="85"/>
        <end position="122"/>
    </location>
</feature>
<feature type="region of interest" description="Disordered" evidence="1">
    <location>
        <begin position="1"/>
        <end position="147"/>
    </location>
</feature>
<feature type="compositionally biased region" description="Basic residues" evidence="1">
    <location>
        <begin position="30"/>
        <end position="44"/>
    </location>
</feature>
<name>A0ABS5ZCD7_9GAMM</name>
<evidence type="ECO:0008006" key="4">
    <source>
        <dbReference type="Google" id="ProtNLM"/>
    </source>
</evidence>
<comment type="caution">
    <text evidence="2">The sequence shown here is derived from an EMBL/GenBank/DDBJ whole genome shotgun (WGS) entry which is preliminary data.</text>
</comment>
<sequence length="147" mass="17868">MPKYLYPTVYEQFTGQKPPEPQQVREEKPKRPRRVHGHPYRMRHNMQQAQEQLPDDTYYPQQQEVKTYNHRNNQKQSQSQGQGQYPYTTRGNRHYTSGNTHDYQPTDNSYTSRRNNNANTRVTYKKKRQYNQPQIGIFQPKHDYNQY</sequence>
<reference evidence="2 3" key="1">
    <citation type="submission" date="2021-04" db="EMBL/GenBank/DDBJ databases">
        <authorList>
            <person name="Pira H."/>
            <person name="Risdian C."/>
            <person name="Wink J."/>
        </authorList>
    </citation>
    <scope>NUCLEOTIDE SEQUENCE [LARGE SCALE GENOMIC DNA]</scope>
    <source>
        <strain evidence="2 3">WH53</strain>
    </source>
</reference>
<dbReference type="Proteomes" id="UP000690515">
    <property type="component" value="Unassembled WGS sequence"/>
</dbReference>